<evidence type="ECO:0000313" key="2">
    <source>
        <dbReference type="EMBL" id="SUZ53713.1"/>
    </source>
</evidence>
<gene>
    <name evidence="2" type="ORF">METZ01_LOCUS6567</name>
</gene>
<sequence>MADPVTVGSSNRWGGGVDRRRRNVRKLPHCGGAA</sequence>
<name>A0A381NJM1_9ZZZZ</name>
<protein>
    <submittedName>
        <fullName evidence="2">Uncharacterized protein</fullName>
    </submittedName>
</protein>
<reference evidence="2" key="1">
    <citation type="submission" date="2018-05" db="EMBL/GenBank/DDBJ databases">
        <authorList>
            <person name="Lanie J.A."/>
            <person name="Ng W.-L."/>
            <person name="Kazmierczak K.M."/>
            <person name="Andrzejewski T.M."/>
            <person name="Davidsen T.M."/>
            <person name="Wayne K.J."/>
            <person name="Tettelin H."/>
            <person name="Glass J.I."/>
            <person name="Rusch D."/>
            <person name="Podicherti R."/>
            <person name="Tsui H.-C.T."/>
            <person name="Winkler M.E."/>
        </authorList>
    </citation>
    <scope>NUCLEOTIDE SEQUENCE</scope>
</reference>
<dbReference type="AlphaFoldDB" id="A0A381NJM1"/>
<evidence type="ECO:0000256" key="1">
    <source>
        <dbReference type="SAM" id="MobiDB-lite"/>
    </source>
</evidence>
<organism evidence="2">
    <name type="scientific">marine metagenome</name>
    <dbReference type="NCBI Taxonomy" id="408172"/>
    <lineage>
        <taxon>unclassified sequences</taxon>
        <taxon>metagenomes</taxon>
        <taxon>ecological metagenomes</taxon>
    </lineage>
</organism>
<feature type="region of interest" description="Disordered" evidence="1">
    <location>
        <begin position="1"/>
        <end position="34"/>
    </location>
</feature>
<feature type="compositionally biased region" description="Basic residues" evidence="1">
    <location>
        <begin position="19"/>
        <end position="28"/>
    </location>
</feature>
<dbReference type="EMBL" id="UINC01000344">
    <property type="protein sequence ID" value="SUZ53713.1"/>
    <property type="molecule type" value="Genomic_DNA"/>
</dbReference>
<accession>A0A381NJM1</accession>
<proteinExistence type="predicted"/>